<comment type="similarity">
    <text evidence="3">Belongs to the acetyltransferase family. RimJ subfamily.</text>
</comment>
<dbReference type="Gene3D" id="3.40.630.30">
    <property type="match status" value="1"/>
</dbReference>
<evidence type="ECO:0000313" key="6">
    <source>
        <dbReference type="Proteomes" id="UP000626786"/>
    </source>
</evidence>
<dbReference type="InterPro" id="IPR016181">
    <property type="entry name" value="Acyl_CoA_acyltransferase"/>
</dbReference>
<dbReference type="RefSeq" id="WP_191694179.1">
    <property type="nucleotide sequence ID" value="NZ_JACSQN010000005.1"/>
</dbReference>
<dbReference type="PROSITE" id="PS51186">
    <property type="entry name" value="GNAT"/>
    <property type="match status" value="1"/>
</dbReference>
<reference evidence="5 6" key="1">
    <citation type="submission" date="2020-08" db="EMBL/GenBank/DDBJ databases">
        <title>A Genomic Blueprint of the Chicken Gut Microbiome.</title>
        <authorList>
            <person name="Gilroy R."/>
            <person name="Ravi A."/>
            <person name="Getino M."/>
            <person name="Pursley I."/>
            <person name="Horton D.L."/>
            <person name="Alikhan N.-F."/>
            <person name="Baker D."/>
            <person name="Gharbi K."/>
            <person name="Hall N."/>
            <person name="Watson M."/>
            <person name="Adriaenssens E.M."/>
            <person name="Foster-Nyarko E."/>
            <person name="Jarju S."/>
            <person name="Secka A."/>
            <person name="Antonio M."/>
            <person name="Oren A."/>
            <person name="Chaudhuri R."/>
            <person name="La Ragione R.M."/>
            <person name="Hildebrand F."/>
            <person name="Pallen M.J."/>
        </authorList>
    </citation>
    <scope>NUCLEOTIDE SEQUENCE [LARGE SCALE GENOMIC DNA]</scope>
    <source>
        <strain evidence="5 6">Sa2YVA2</strain>
    </source>
</reference>
<dbReference type="PANTHER" id="PTHR43792">
    <property type="entry name" value="GNAT FAMILY, PUTATIVE (AFU_ORTHOLOGUE AFUA_3G00765)-RELATED-RELATED"/>
    <property type="match status" value="1"/>
</dbReference>
<proteinExistence type="inferred from homology"/>
<dbReference type="Proteomes" id="UP000626786">
    <property type="component" value="Unassembled WGS sequence"/>
</dbReference>
<dbReference type="EMBL" id="JACSQN010000005">
    <property type="protein sequence ID" value="MBD7984292.1"/>
    <property type="molecule type" value="Genomic_DNA"/>
</dbReference>
<accession>A0ABR8U8C8</accession>
<name>A0ABR8U8C8_9BACL</name>
<keyword evidence="1" id="KW-0808">Transferase</keyword>
<dbReference type="InterPro" id="IPR051531">
    <property type="entry name" value="N-acetyltransferase"/>
</dbReference>
<evidence type="ECO:0000259" key="4">
    <source>
        <dbReference type="PROSITE" id="PS51186"/>
    </source>
</evidence>
<dbReference type="Pfam" id="PF13302">
    <property type="entry name" value="Acetyltransf_3"/>
    <property type="match status" value="1"/>
</dbReference>
<evidence type="ECO:0000256" key="1">
    <source>
        <dbReference type="ARBA" id="ARBA00022679"/>
    </source>
</evidence>
<evidence type="ECO:0000256" key="2">
    <source>
        <dbReference type="ARBA" id="ARBA00023315"/>
    </source>
</evidence>
<keyword evidence="2" id="KW-0012">Acyltransferase</keyword>
<protein>
    <submittedName>
        <fullName evidence="5">GNAT family N-acetyltransferase</fullName>
    </submittedName>
</protein>
<sequence length="106" mass="12219">MIQHAGEINVRNNANRAGEIAYILNPDYWGMGLATEVANLLISFGFSQLNFHRLYATCDPRNCGSIRVLEKVGMTKEGRMREDLLIKDGWRDSLLYSLLDHEWFEK</sequence>
<gene>
    <name evidence="5" type="ORF">H9649_06860</name>
</gene>
<evidence type="ECO:0000256" key="3">
    <source>
        <dbReference type="ARBA" id="ARBA00038502"/>
    </source>
</evidence>
<evidence type="ECO:0000313" key="5">
    <source>
        <dbReference type="EMBL" id="MBD7984292.1"/>
    </source>
</evidence>
<dbReference type="InterPro" id="IPR000182">
    <property type="entry name" value="GNAT_dom"/>
</dbReference>
<dbReference type="SUPFAM" id="SSF55729">
    <property type="entry name" value="Acyl-CoA N-acyltransferases (Nat)"/>
    <property type="match status" value="1"/>
</dbReference>
<feature type="domain" description="N-acetyltransferase" evidence="4">
    <location>
        <begin position="1"/>
        <end position="97"/>
    </location>
</feature>
<keyword evidence="6" id="KW-1185">Reference proteome</keyword>
<dbReference type="PANTHER" id="PTHR43792:SF8">
    <property type="entry name" value="[RIBOSOMAL PROTEIN US5]-ALANINE N-ACETYLTRANSFERASE"/>
    <property type="match status" value="1"/>
</dbReference>
<comment type="caution">
    <text evidence="5">The sequence shown here is derived from an EMBL/GenBank/DDBJ whole genome shotgun (WGS) entry which is preliminary data.</text>
</comment>
<organism evidence="5 6">
    <name type="scientific">Sporosarcina quadrami</name>
    <dbReference type="NCBI Taxonomy" id="2762234"/>
    <lineage>
        <taxon>Bacteria</taxon>
        <taxon>Bacillati</taxon>
        <taxon>Bacillota</taxon>
        <taxon>Bacilli</taxon>
        <taxon>Bacillales</taxon>
        <taxon>Caryophanaceae</taxon>
        <taxon>Sporosarcina</taxon>
    </lineage>
</organism>